<evidence type="ECO:0000313" key="2">
    <source>
        <dbReference type="Proteomes" id="UP000266677"/>
    </source>
</evidence>
<comment type="caution">
    <text evidence="1">The sequence shown here is derived from an EMBL/GenBank/DDBJ whole genome shotgun (WGS) entry which is preliminary data.</text>
</comment>
<name>A0A3A4JX60_9NOCA</name>
<accession>A0A3A4JX60</accession>
<keyword evidence="2" id="KW-1185">Reference proteome</keyword>
<proteinExistence type="predicted"/>
<organism evidence="1 2">
    <name type="scientific">Nocardia panacis</name>
    <dbReference type="NCBI Taxonomy" id="2340916"/>
    <lineage>
        <taxon>Bacteria</taxon>
        <taxon>Bacillati</taxon>
        <taxon>Actinomycetota</taxon>
        <taxon>Actinomycetes</taxon>
        <taxon>Mycobacteriales</taxon>
        <taxon>Nocardiaceae</taxon>
        <taxon>Nocardia</taxon>
    </lineage>
</organism>
<gene>
    <name evidence="1" type="ORF">D5S18_25180</name>
</gene>
<dbReference type="Proteomes" id="UP000266677">
    <property type="component" value="Unassembled WGS sequence"/>
</dbReference>
<evidence type="ECO:0000313" key="1">
    <source>
        <dbReference type="EMBL" id="RJO71461.1"/>
    </source>
</evidence>
<reference evidence="1 2" key="1">
    <citation type="submission" date="2018-09" db="EMBL/GenBank/DDBJ databases">
        <title>YIM PH21274 draft genome.</title>
        <authorList>
            <person name="Miao C."/>
        </authorList>
    </citation>
    <scope>NUCLEOTIDE SEQUENCE [LARGE SCALE GENOMIC DNA]</scope>
    <source>
        <strain evidence="1 2">YIM PH 21724</strain>
    </source>
</reference>
<sequence>MVRMSERAHELHVADYAQPPHEVLPEPGESAFAWARAHPGEWQYLVDPRSDRSKRTNANIMGGRRADDNGGFDEVWLNPEFVPTAEWVGKTLSNGFETVMWMAEVGFASVGQFIDAFAQNEFIVVMPADDPNGQRGLPVLRRGDQDPEGFVEVYSSSAVLPRNTNPWLRHPISGRSLINYLEGNPRRWVTLNPYSKGGVYMALMGCDVARWWREWTEVHPDLVAPWLRGT</sequence>
<dbReference type="EMBL" id="QZFU01000033">
    <property type="protein sequence ID" value="RJO71461.1"/>
    <property type="molecule type" value="Genomic_DNA"/>
</dbReference>
<dbReference type="AlphaFoldDB" id="A0A3A4JX60"/>
<protein>
    <submittedName>
        <fullName evidence="1">Uncharacterized protein</fullName>
    </submittedName>
</protein>